<evidence type="ECO:0000256" key="9">
    <source>
        <dbReference type="ARBA" id="ARBA00022927"/>
    </source>
</evidence>
<feature type="transmembrane region" description="Helical" evidence="12">
    <location>
        <begin position="944"/>
        <end position="970"/>
    </location>
</feature>
<gene>
    <name evidence="16" type="primary">BST1</name>
    <name evidence="16" type="ORF">LTR09_001955</name>
</gene>
<keyword evidence="17" id="KW-1185">Reference proteome</keyword>
<dbReference type="FunFam" id="3.40.50.1820:FF:000056">
    <property type="entry name" value="GPI inositol-deacylase"/>
    <property type="match status" value="1"/>
</dbReference>
<evidence type="ECO:0000256" key="13">
    <source>
        <dbReference type="SAM" id="MobiDB-lite"/>
    </source>
</evidence>
<evidence type="ECO:0000313" key="16">
    <source>
        <dbReference type="EMBL" id="KAK3056917.1"/>
    </source>
</evidence>
<evidence type="ECO:0000256" key="8">
    <source>
        <dbReference type="ARBA" id="ARBA00022824"/>
    </source>
</evidence>
<reference evidence="16" key="1">
    <citation type="submission" date="2023-04" db="EMBL/GenBank/DDBJ databases">
        <title>Black Yeasts Isolated from many extreme environments.</title>
        <authorList>
            <person name="Coleine C."/>
            <person name="Stajich J.E."/>
            <person name="Selbmann L."/>
        </authorList>
    </citation>
    <scope>NUCLEOTIDE SEQUENCE</scope>
    <source>
        <strain evidence="16">CCFEE 5312</strain>
    </source>
</reference>
<dbReference type="GO" id="GO:0015031">
    <property type="term" value="P:protein transport"/>
    <property type="evidence" value="ECO:0007669"/>
    <property type="project" value="UniProtKB-KW"/>
</dbReference>
<accession>A0AAJ0GG59</accession>
<evidence type="ECO:0000256" key="10">
    <source>
        <dbReference type="ARBA" id="ARBA00022989"/>
    </source>
</evidence>
<evidence type="ECO:0000256" key="7">
    <source>
        <dbReference type="ARBA" id="ARBA00022801"/>
    </source>
</evidence>
<dbReference type="PANTHER" id="PTHR15495:SF7">
    <property type="entry name" value="GPI INOSITOL-DEACYLASE"/>
    <property type="match status" value="1"/>
</dbReference>
<evidence type="ECO:0000256" key="6">
    <source>
        <dbReference type="ARBA" id="ARBA00022692"/>
    </source>
</evidence>
<evidence type="ECO:0000259" key="14">
    <source>
        <dbReference type="Pfam" id="PF07819"/>
    </source>
</evidence>
<feature type="transmembrane region" description="Helical" evidence="12">
    <location>
        <begin position="990"/>
        <end position="1012"/>
    </location>
</feature>
<keyword evidence="8 12" id="KW-0256">Endoplasmic reticulum</keyword>
<dbReference type="InterPro" id="IPR029058">
    <property type="entry name" value="AB_hydrolase_fold"/>
</dbReference>
<dbReference type="AlphaFoldDB" id="A0AAJ0GG59"/>
<evidence type="ECO:0000256" key="11">
    <source>
        <dbReference type="ARBA" id="ARBA00023136"/>
    </source>
</evidence>
<keyword evidence="5 12" id="KW-0813">Transport</keyword>
<dbReference type="GO" id="GO:0005789">
    <property type="term" value="C:endoplasmic reticulum membrane"/>
    <property type="evidence" value="ECO:0007669"/>
    <property type="project" value="UniProtKB-SubCell"/>
</dbReference>
<dbReference type="Pfam" id="PF25140">
    <property type="entry name" value="PGAP1_TMD"/>
    <property type="match status" value="1"/>
</dbReference>
<comment type="subcellular location">
    <subcellularLocation>
        <location evidence="2">Endoplasmic reticulum membrane</location>
        <topology evidence="2">Multi-pass membrane protein</topology>
    </subcellularLocation>
</comment>
<evidence type="ECO:0000256" key="2">
    <source>
        <dbReference type="ARBA" id="ARBA00004477"/>
    </source>
</evidence>
<evidence type="ECO:0000313" key="17">
    <source>
        <dbReference type="Proteomes" id="UP001271007"/>
    </source>
</evidence>
<keyword evidence="9 12" id="KW-0653">Protein transport</keyword>
<evidence type="ECO:0000256" key="4">
    <source>
        <dbReference type="ARBA" id="ARBA00015856"/>
    </source>
</evidence>
<feature type="compositionally biased region" description="Basic and acidic residues" evidence="13">
    <location>
        <begin position="49"/>
        <end position="66"/>
    </location>
</feature>
<evidence type="ECO:0000256" key="5">
    <source>
        <dbReference type="ARBA" id="ARBA00022448"/>
    </source>
</evidence>
<dbReference type="GO" id="GO:0050185">
    <property type="term" value="F:phosphatidylinositol deacylase activity"/>
    <property type="evidence" value="ECO:0007669"/>
    <property type="project" value="TreeGrafter"/>
</dbReference>
<feature type="transmembrane region" description="Helical" evidence="12">
    <location>
        <begin position="1058"/>
        <end position="1076"/>
    </location>
</feature>
<sequence>MRRRPSSSAEDEDGPEPATPNTSERPATSKEMTPPKDPPRGPKQSLKPPDSKSSRETRRTSTHEQRNAANSWSPSVVAAEKTPIAGNKEAVEDASEQHRHSRIHVRSPWRCSFLTLATSVCSILLLLAIIRAFVTLQLDPKGCAMSYMRPSFTKFPDFDTEHTRFASKYSLYLYREGGVDEDTRVKGVPMLFIPGNAGSYKQMRPIAAEAAHYFQDQLRSDPSAIENGKRPLDFFTVDFNEELTAFHGQTLLDQAEYLNEAIAYILALYHNPERSQRELGLPDPKSVIILGHSMGGVVARTMLRMPNYQEKSINTIVTLSAPHARPPVSFDADMVSAYQDINSFWRDSYSAGSTSDNPLADVTLVSVAGGGLDTMIPSEYSSLTSLVPDTHGFTVFTSSIPNVWTGMDHLAIMWCNQFRRALVRAIFDVVDARRSAQTRAQPERVAALRRRLLTGMEPVVEKAALNHEPTTFLTLEHSFTTMMSHGERLELRSIGQDGMTKAHVMPVPSQPVSEGGKFTLLTDQQLDTGTDNGTIAVFLCSVSPPPTGASVLSYVMNRDIQSSSSAGSTRLACKNAAVDVSLLPASTNQSMNAFDDAMPFSYLQYEVADIAENQFIAVIERTSETSNGWLFAEFSSAKESSILVNKGHHQLLINGMRRKLPPGRPMMVELKIPEVHSTLFAYRLDVDRQFCQGALESFAPFLRQYIQEPYESKYFVNTQGGNINVHGISPYMPPPLSGGGASEGLSLQLWSDPTCNSTVKVTLTVDVLGSAGKLVMRYRTVLAAMPVLVVAIVMRKQFKVYDATGVFISFSQSMDQCLRTSLPMIFTALTFLGVALSKATRGPWARHWLSASTGTTDNAVDFTINDLLLGTSDPFFWFLVPLFGLITVGICITANYVVLLVVNIFEFAYTRTQALLSRGEDSRRSPTGFATTTTQQRIYTTGALLLLVATVIPYQFAYLVLCIVQLMTSVRSLQAARDISSTQAYSLCNYTHATLLLMLWILPLNIPVLVVWMHNLSVQWLTSFSTHHNLLCILPFILLVETQSTGNMVPRVTNRVRFLTNTIMFALALYAAIYGVTYAYRLHYIVNALCAWLFLLHLSNGPFSLARLGPIVPSIFSLGCGRSTKKRP</sequence>
<dbReference type="EC" id="3.1.-.-" evidence="12"/>
<dbReference type="GO" id="GO:0006888">
    <property type="term" value="P:endoplasmic reticulum to Golgi vesicle-mediated transport"/>
    <property type="evidence" value="ECO:0007669"/>
    <property type="project" value="TreeGrafter"/>
</dbReference>
<dbReference type="GO" id="GO:0006505">
    <property type="term" value="P:GPI anchor metabolic process"/>
    <property type="evidence" value="ECO:0007669"/>
    <property type="project" value="TreeGrafter"/>
</dbReference>
<evidence type="ECO:0000256" key="12">
    <source>
        <dbReference type="RuleBase" id="RU365011"/>
    </source>
</evidence>
<dbReference type="SUPFAM" id="SSF53474">
    <property type="entry name" value="alpha/beta-Hydrolases"/>
    <property type="match status" value="1"/>
</dbReference>
<feature type="transmembrane region" description="Helical" evidence="12">
    <location>
        <begin position="111"/>
        <end position="134"/>
    </location>
</feature>
<protein>
    <recommendedName>
        <fullName evidence="4 12">GPI inositol-deacylase</fullName>
        <ecNumber evidence="12">3.1.-.-</ecNumber>
    </recommendedName>
</protein>
<feature type="region of interest" description="Disordered" evidence="13">
    <location>
        <begin position="1"/>
        <end position="77"/>
    </location>
</feature>
<feature type="domain" description="GPI inositol-deacylase transmembrane" evidence="15">
    <location>
        <begin position="781"/>
        <end position="1097"/>
    </location>
</feature>
<feature type="domain" description="GPI inositol-deacylase PGAP1-like alpha/beta" evidence="14">
    <location>
        <begin position="185"/>
        <end position="428"/>
    </location>
</feature>
<dbReference type="Gene3D" id="3.40.50.1820">
    <property type="entry name" value="alpha/beta hydrolase"/>
    <property type="match status" value="1"/>
</dbReference>
<dbReference type="PANTHER" id="PTHR15495">
    <property type="entry name" value="NEGATIVE REGULATOR OF VESICLE FORMATION-RELATED"/>
    <property type="match status" value="1"/>
</dbReference>
<keyword evidence="11 12" id="KW-0472">Membrane</keyword>
<evidence type="ECO:0000256" key="3">
    <source>
        <dbReference type="ARBA" id="ARBA00006931"/>
    </source>
</evidence>
<feature type="transmembrane region" description="Helical" evidence="12">
    <location>
        <begin position="1082"/>
        <end position="1098"/>
    </location>
</feature>
<keyword evidence="7 12" id="KW-0378">Hydrolase</keyword>
<dbReference type="InterPro" id="IPR056824">
    <property type="entry name" value="PGAP1_TMD"/>
</dbReference>
<evidence type="ECO:0000256" key="1">
    <source>
        <dbReference type="ARBA" id="ARBA00003496"/>
    </source>
</evidence>
<dbReference type="Proteomes" id="UP001271007">
    <property type="component" value="Unassembled WGS sequence"/>
</dbReference>
<dbReference type="EMBL" id="JAWDJX010000004">
    <property type="protein sequence ID" value="KAK3056917.1"/>
    <property type="molecule type" value="Genomic_DNA"/>
</dbReference>
<dbReference type="Pfam" id="PF07819">
    <property type="entry name" value="PGAP1"/>
    <property type="match status" value="1"/>
</dbReference>
<organism evidence="16 17">
    <name type="scientific">Extremus antarcticus</name>
    <dbReference type="NCBI Taxonomy" id="702011"/>
    <lineage>
        <taxon>Eukaryota</taxon>
        <taxon>Fungi</taxon>
        <taxon>Dikarya</taxon>
        <taxon>Ascomycota</taxon>
        <taxon>Pezizomycotina</taxon>
        <taxon>Dothideomycetes</taxon>
        <taxon>Dothideomycetidae</taxon>
        <taxon>Mycosphaerellales</taxon>
        <taxon>Extremaceae</taxon>
        <taxon>Extremus</taxon>
    </lineage>
</organism>
<feature type="transmembrane region" description="Helical" evidence="12">
    <location>
        <begin position="875"/>
        <end position="902"/>
    </location>
</feature>
<name>A0AAJ0GG59_9PEZI</name>
<keyword evidence="6 12" id="KW-0812">Transmembrane</keyword>
<dbReference type="Pfam" id="PF25141">
    <property type="entry name" value="PGAP1_2nd"/>
    <property type="match status" value="1"/>
</dbReference>
<keyword evidence="10 12" id="KW-1133">Transmembrane helix</keyword>
<comment type="caution">
    <text evidence="16">The sequence shown here is derived from an EMBL/GenBank/DDBJ whole genome shotgun (WGS) entry which is preliminary data.</text>
</comment>
<dbReference type="InterPro" id="IPR012908">
    <property type="entry name" value="PGAP1-ab_dom-like"/>
</dbReference>
<dbReference type="InterPro" id="IPR039529">
    <property type="entry name" value="PGAP1/BST1"/>
</dbReference>
<comment type="function">
    <text evidence="1 12">Involved in inositol deacylation of GPI-anchored proteins which plays important roles in the quality control and ER-associated degradation of GPI-anchored proteins.</text>
</comment>
<evidence type="ECO:0000259" key="15">
    <source>
        <dbReference type="Pfam" id="PF25140"/>
    </source>
</evidence>
<comment type="similarity">
    <text evidence="3 12">Belongs to the GPI inositol-deacylase family.</text>
</comment>
<proteinExistence type="inferred from homology"/>